<protein>
    <submittedName>
        <fullName evidence="2">cAMP-binding domain of CRP or a regulatory subunit of cAMP-dependent protein kinases</fullName>
    </submittedName>
</protein>
<feature type="domain" description="Cyclic nucleotide-binding" evidence="1">
    <location>
        <begin position="22"/>
        <end position="114"/>
    </location>
</feature>
<evidence type="ECO:0000313" key="2">
    <source>
        <dbReference type="EMBL" id="SMD36329.1"/>
    </source>
</evidence>
<keyword evidence="2" id="KW-0418">Kinase</keyword>
<dbReference type="InterPro" id="IPR018490">
    <property type="entry name" value="cNMP-bd_dom_sf"/>
</dbReference>
<dbReference type="SMART" id="SM00100">
    <property type="entry name" value="cNMP"/>
    <property type="match status" value="1"/>
</dbReference>
<gene>
    <name evidence="2" type="ORF">SAMN04488029_2834</name>
</gene>
<sequence>MMENIISFFNNIIPLSEKTLGLMSKVFISAELKKGEYFIRKGQFAKEIAFLEAGIVRAYYINNEGKEYNKTFFSAPAIIGSYASLISKSKNAVAQQALTDCKIWKASFHEIEKLSEGNFEIERLRRIIAENYFLSNEKKEIEMALLDAEERYLILQEEYPGIELKIPQYHIAYYLGISATQLSRIRNKMSR</sequence>
<dbReference type="GO" id="GO:0016301">
    <property type="term" value="F:kinase activity"/>
    <property type="evidence" value="ECO:0007669"/>
    <property type="project" value="UniProtKB-KW"/>
</dbReference>
<name>A0A1W2GI36_REIFA</name>
<keyword evidence="3" id="KW-1185">Reference proteome</keyword>
<dbReference type="Gene3D" id="2.60.120.10">
    <property type="entry name" value="Jelly Rolls"/>
    <property type="match status" value="1"/>
</dbReference>
<reference evidence="2 3" key="1">
    <citation type="submission" date="2017-04" db="EMBL/GenBank/DDBJ databases">
        <authorList>
            <person name="Afonso C.L."/>
            <person name="Miller P.J."/>
            <person name="Scott M.A."/>
            <person name="Spackman E."/>
            <person name="Goraichik I."/>
            <person name="Dimitrov K.M."/>
            <person name="Suarez D.L."/>
            <person name="Swayne D.E."/>
        </authorList>
    </citation>
    <scope>NUCLEOTIDE SEQUENCE [LARGE SCALE GENOMIC DNA]</scope>
    <source>
        <strain evidence="2 3">DSM 26133</strain>
    </source>
</reference>
<proteinExistence type="predicted"/>
<dbReference type="SUPFAM" id="SSF51206">
    <property type="entry name" value="cAMP-binding domain-like"/>
    <property type="match status" value="1"/>
</dbReference>
<dbReference type="STRING" id="692418.SAMN04488029_2834"/>
<accession>A0A1W2GI36</accession>
<dbReference type="RefSeq" id="WP_245827089.1">
    <property type="nucleotide sequence ID" value="NZ_FWYF01000003.1"/>
</dbReference>
<keyword evidence="2" id="KW-0808">Transferase</keyword>
<dbReference type="EMBL" id="FWYF01000003">
    <property type="protein sequence ID" value="SMD36329.1"/>
    <property type="molecule type" value="Genomic_DNA"/>
</dbReference>
<dbReference type="Pfam" id="PF00027">
    <property type="entry name" value="cNMP_binding"/>
    <property type="match status" value="1"/>
</dbReference>
<dbReference type="Proteomes" id="UP000192472">
    <property type="component" value="Unassembled WGS sequence"/>
</dbReference>
<dbReference type="AlphaFoldDB" id="A0A1W2GI36"/>
<dbReference type="InterPro" id="IPR000595">
    <property type="entry name" value="cNMP-bd_dom"/>
</dbReference>
<dbReference type="CDD" id="cd00038">
    <property type="entry name" value="CAP_ED"/>
    <property type="match status" value="1"/>
</dbReference>
<evidence type="ECO:0000313" key="3">
    <source>
        <dbReference type="Proteomes" id="UP000192472"/>
    </source>
</evidence>
<dbReference type="InterPro" id="IPR014710">
    <property type="entry name" value="RmlC-like_jellyroll"/>
</dbReference>
<dbReference type="PROSITE" id="PS50042">
    <property type="entry name" value="CNMP_BINDING_3"/>
    <property type="match status" value="1"/>
</dbReference>
<organism evidence="2 3">
    <name type="scientific">Reichenbachiella faecimaris</name>
    <dbReference type="NCBI Taxonomy" id="692418"/>
    <lineage>
        <taxon>Bacteria</taxon>
        <taxon>Pseudomonadati</taxon>
        <taxon>Bacteroidota</taxon>
        <taxon>Cytophagia</taxon>
        <taxon>Cytophagales</taxon>
        <taxon>Reichenbachiellaceae</taxon>
        <taxon>Reichenbachiella</taxon>
    </lineage>
</organism>
<evidence type="ECO:0000259" key="1">
    <source>
        <dbReference type="PROSITE" id="PS50042"/>
    </source>
</evidence>